<dbReference type="PANTHER" id="PTHR43861">
    <property type="entry name" value="TRANS-ACONITATE 2-METHYLTRANSFERASE-RELATED"/>
    <property type="match status" value="1"/>
</dbReference>
<dbReference type="CDD" id="cd02440">
    <property type="entry name" value="AdoMet_MTases"/>
    <property type="match status" value="1"/>
</dbReference>
<dbReference type="RefSeq" id="WP_344799883.1">
    <property type="nucleotide sequence ID" value="NZ_BAABBN010000012.1"/>
</dbReference>
<evidence type="ECO:0000313" key="4">
    <source>
        <dbReference type="Proteomes" id="UP001501565"/>
    </source>
</evidence>
<keyword evidence="4" id="KW-1185">Reference proteome</keyword>
<evidence type="ECO:0000313" key="3">
    <source>
        <dbReference type="EMBL" id="GAA3935366.1"/>
    </source>
</evidence>
<dbReference type="InterPro" id="IPR029063">
    <property type="entry name" value="SAM-dependent_MTases_sf"/>
</dbReference>
<sequence>MSDSWDDYASEWDANKDAVLYADKAYQTLINVVNLKGLRVLDFGCGTGLLSERMAPLVDQIVALDPSPKMISALDAKQLPCVETLAAELTEELITSSSVFETPFDLVVASSVCSFLPDYEQTLLLLKRLLSDKGIFIQWDWLDLDGSGTGLTENRISTALDGAGFKRFKVSQPFSLTSDYGTMSVVMAAAGGI</sequence>
<comment type="caution">
    <text evidence="3">The sequence shown here is derived from an EMBL/GenBank/DDBJ whole genome shotgun (WGS) entry which is preliminary data.</text>
</comment>
<dbReference type="Gene3D" id="3.40.50.150">
    <property type="entry name" value="Vaccinia Virus protein VP39"/>
    <property type="match status" value="1"/>
</dbReference>
<dbReference type="GO" id="GO:0008168">
    <property type="term" value="F:methyltransferase activity"/>
    <property type="evidence" value="ECO:0007669"/>
    <property type="project" value="UniProtKB-KW"/>
</dbReference>
<evidence type="ECO:0000259" key="2">
    <source>
        <dbReference type="Pfam" id="PF08242"/>
    </source>
</evidence>
<keyword evidence="1" id="KW-0808">Transferase</keyword>
<dbReference type="GO" id="GO:0032259">
    <property type="term" value="P:methylation"/>
    <property type="evidence" value="ECO:0007669"/>
    <property type="project" value="UniProtKB-KW"/>
</dbReference>
<organism evidence="3 4">
    <name type="scientific">Litoribacillus peritrichatus</name>
    <dbReference type="NCBI Taxonomy" id="718191"/>
    <lineage>
        <taxon>Bacteria</taxon>
        <taxon>Pseudomonadati</taxon>
        <taxon>Pseudomonadota</taxon>
        <taxon>Gammaproteobacteria</taxon>
        <taxon>Oceanospirillales</taxon>
        <taxon>Oceanospirillaceae</taxon>
        <taxon>Litoribacillus</taxon>
    </lineage>
</organism>
<name>A0ABP7N2P8_9GAMM</name>
<feature type="domain" description="Methyltransferase type 12" evidence="2">
    <location>
        <begin position="41"/>
        <end position="136"/>
    </location>
</feature>
<proteinExistence type="predicted"/>
<dbReference type="Pfam" id="PF08242">
    <property type="entry name" value="Methyltransf_12"/>
    <property type="match status" value="1"/>
</dbReference>
<accession>A0ABP7N2P8</accession>
<dbReference type="Proteomes" id="UP001501565">
    <property type="component" value="Unassembled WGS sequence"/>
</dbReference>
<keyword evidence="3" id="KW-0489">Methyltransferase</keyword>
<protein>
    <submittedName>
        <fullName evidence="3">Methyltransferase domain-containing protein</fullName>
    </submittedName>
</protein>
<gene>
    <name evidence="3" type="ORF">GCM10022277_34860</name>
</gene>
<evidence type="ECO:0000256" key="1">
    <source>
        <dbReference type="ARBA" id="ARBA00022679"/>
    </source>
</evidence>
<dbReference type="SUPFAM" id="SSF53335">
    <property type="entry name" value="S-adenosyl-L-methionine-dependent methyltransferases"/>
    <property type="match status" value="1"/>
</dbReference>
<dbReference type="EMBL" id="BAABBN010000012">
    <property type="protein sequence ID" value="GAA3935366.1"/>
    <property type="molecule type" value="Genomic_DNA"/>
</dbReference>
<reference evidence="4" key="1">
    <citation type="journal article" date="2019" name="Int. J. Syst. Evol. Microbiol.">
        <title>The Global Catalogue of Microorganisms (GCM) 10K type strain sequencing project: providing services to taxonomists for standard genome sequencing and annotation.</title>
        <authorList>
            <consortium name="The Broad Institute Genomics Platform"/>
            <consortium name="The Broad Institute Genome Sequencing Center for Infectious Disease"/>
            <person name="Wu L."/>
            <person name="Ma J."/>
        </authorList>
    </citation>
    <scope>NUCLEOTIDE SEQUENCE [LARGE SCALE GENOMIC DNA]</scope>
    <source>
        <strain evidence="4">JCM 17551</strain>
    </source>
</reference>
<dbReference type="PANTHER" id="PTHR43861:SF3">
    <property type="entry name" value="PUTATIVE (AFU_ORTHOLOGUE AFUA_2G14390)-RELATED"/>
    <property type="match status" value="1"/>
</dbReference>
<dbReference type="InterPro" id="IPR013217">
    <property type="entry name" value="Methyltransf_12"/>
</dbReference>